<evidence type="ECO:0000259" key="1">
    <source>
        <dbReference type="Pfam" id="PF04230"/>
    </source>
</evidence>
<gene>
    <name evidence="2" type="ORF">FK219_011870</name>
</gene>
<reference evidence="2 3" key="1">
    <citation type="submission" date="2020-03" db="EMBL/GenBank/DDBJ databases">
        <title>Chryseoglobus sp. isolated from a deep-sea seamount.</title>
        <authorList>
            <person name="Zhang D.-C."/>
        </authorList>
    </citation>
    <scope>NUCLEOTIDE SEQUENCE [LARGE SCALE GENOMIC DNA]</scope>
    <source>
        <strain evidence="2 3">KN1116</strain>
    </source>
</reference>
<dbReference type="Proteomes" id="UP000818266">
    <property type="component" value="Unassembled WGS sequence"/>
</dbReference>
<organism evidence="2 3">
    <name type="scientific">Microcella pacifica</name>
    <dbReference type="NCBI Taxonomy" id="2591847"/>
    <lineage>
        <taxon>Bacteria</taxon>
        <taxon>Bacillati</taxon>
        <taxon>Actinomycetota</taxon>
        <taxon>Actinomycetes</taxon>
        <taxon>Micrococcales</taxon>
        <taxon>Microbacteriaceae</taxon>
        <taxon>Microcella</taxon>
    </lineage>
</organism>
<dbReference type="RefSeq" id="WP_152584128.1">
    <property type="nucleotide sequence ID" value="NZ_VIKT02000025.1"/>
</dbReference>
<dbReference type="PANTHER" id="PTHR36836">
    <property type="entry name" value="COLANIC ACID BIOSYNTHESIS PROTEIN WCAK"/>
    <property type="match status" value="1"/>
</dbReference>
<proteinExistence type="predicted"/>
<protein>
    <recommendedName>
        <fullName evidence="1">Polysaccharide pyruvyl transferase domain-containing protein</fullName>
    </recommendedName>
</protein>
<dbReference type="AlphaFoldDB" id="A0A9E5MIK9"/>
<keyword evidence="3" id="KW-1185">Reference proteome</keyword>
<dbReference type="OrthoDB" id="9770347at2"/>
<name>A0A9E5MIK9_9MICO</name>
<dbReference type="EMBL" id="VIKT02000025">
    <property type="protein sequence ID" value="NHF63920.1"/>
    <property type="molecule type" value="Genomic_DNA"/>
</dbReference>
<dbReference type="Pfam" id="PF04230">
    <property type="entry name" value="PS_pyruv_trans"/>
    <property type="match status" value="1"/>
</dbReference>
<dbReference type="PANTHER" id="PTHR36836:SF1">
    <property type="entry name" value="COLANIC ACID BIOSYNTHESIS PROTEIN WCAK"/>
    <property type="match status" value="1"/>
</dbReference>
<dbReference type="InterPro" id="IPR007345">
    <property type="entry name" value="Polysacch_pyruvyl_Trfase"/>
</dbReference>
<accession>A0A9E5MIK9</accession>
<evidence type="ECO:0000313" key="3">
    <source>
        <dbReference type="Proteomes" id="UP000818266"/>
    </source>
</evidence>
<feature type="domain" description="Polysaccharide pyruvyl transferase" evidence="1">
    <location>
        <begin position="121"/>
        <end position="354"/>
    </location>
</feature>
<comment type="caution">
    <text evidence="2">The sequence shown here is derived from an EMBL/GenBank/DDBJ whole genome shotgun (WGS) entry which is preliminary data.</text>
</comment>
<sequence>MQSKQKIARRVRALAENRLVLAVEDWRGSAILRKAGKSHVPAHHSDAHILLAPPGAGNIGDQAMVEAFVASVSGPVLIITRRAGDVGEMPQELADRSTVVAMPGLLYGLPWQHLRDLRRLAPRLRGALSFSVVGADIMDGAYWESPSVRRFRLARFAAELGVDARVLGFSWNDAPSPAARREMVRASRALDLLARDPKSVSRLIADGGERVVPVADIALLTEPRPITEIGLEGWCTEQRSEGRRIVLLNSNGLIEASSGLVDTYEALINSPVGSSCAFVALPHVSRGVPSDIDLVDALMEKVGDTAEVFPIRRLLSPGEVASLASLADLAVTGRMHLSILSASVGTPTVTVGYQGKVAGFYELLGTSSFINGGAEARRGLLSLVEESLRNLDELTSTVELAREGLRDKARRNVAGLDRAR</sequence>
<evidence type="ECO:0000313" key="2">
    <source>
        <dbReference type="EMBL" id="NHF63920.1"/>
    </source>
</evidence>